<dbReference type="KEGG" id="cvn:111099863"/>
<dbReference type="RefSeq" id="XP_022287043.1">
    <property type="nucleotide sequence ID" value="XM_022431335.1"/>
</dbReference>
<feature type="compositionally biased region" description="Pro residues" evidence="1">
    <location>
        <begin position="133"/>
        <end position="144"/>
    </location>
</feature>
<keyword evidence="2" id="KW-0472">Membrane</keyword>
<evidence type="ECO:0000256" key="1">
    <source>
        <dbReference type="SAM" id="MobiDB-lite"/>
    </source>
</evidence>
<dbReference type="AlphaFoldDB" id="A0A8B8A8W6"/>
<dbReference type="OrthoDB" id="6120274at2759"/>
<keyword evidence="3" id="KW-0732">Signal</keyword>
<sequence>MWSSSLAFLLFILNGCYAGEYCKYIYEGRGSVKYMYCDVTCCGYYYNRYCCNVSSTALYIGAVVGGVICVVLIIGIVVCCVYKGKTPVRRHRHVDETPQEELQSARIYAREPPKPPPYSIHYLHPPEYHADPPPRYVTPIPPPSDYSDLPGTMSNE</sequence>
<evidence type="ECO:0000256" key="3">
    <source>
        <dbReference type="SAM" id="SignalP"/>
    </source>
</evidence>
<keyword evidence="4" id="KW-1185">Reference proteome</keyword>
<gene>
    <name evidence="5" type="primary">LOC111099863</name>
</gene>
<accession>A0A8B8A8W6</accession>
<protein>
    <submittedName>
        <fullName evidence="5">Protein shisa-4-like</fullName>
    </submittedName>
</protein>
<organism evidence="4 5">
    <name type="scientific">Crassostrea virginica</name>
    <name type="common">Eastern oyster</name>
    <dbReference type="NCBI Taxonomy" id="6565"/>
    <lineage>
        <taxon>Eukaryota</taxon>
        <taxon>Metazoa</taxon>
        <taxon>Spiralia</taxon>
        <taxon>Lophotrochozoa</taxon>
        <taxon>Mollusca</taxon>
        <taxon>Bivalvia</taxon>
        <taxon>Autobranchia</taxon>
        <taxon>Pteriomorphia</taxon>
        <taxon>Ostreida</taxon>
        <taxon>Ostreoidea</taxon>
        <taxon>Ostreidae</taxon>
        <taxon>Crassostrea</taxon>
    </lineage>
</organism>
<reference evidence="5" key="1">
    <citation type="submission" date="2025-08" db="UniProtKB">
        <authorList>
            <consortium name="RefSeq"/>
        </authorList>
    </citation>
    <scope>IDENTIFICATION</scope>
    <source>
        <tissue evidence="5">Whole sample</tissue>
    </source>
</reference>
<keyword evidence="2" id="KW-1133">Transmembrane helix</keyword>
<evidence type="ECO:0000256" key="2">
    <source>
        <dbReference type="SAM" id="Phobius"/>
    </source>
</evidence>
<feature type="signal peptide" evidence="3">
    <location>
        <begin position="1"/>
        <end position="18"/>
    </location>
</feature>
<keyword evidence="2" id="KW-0812">Transmembrane</keyword>
<dbReference type="Proteomes" id="UP000694844">
    <property type="component" value="Chromosome 6"/>
</dbReference>
<name>A0A8B8A8W6_CRAVI</name>
<feature type="transmembrane region" description="Helical" evidence="2">
    <location>
        <begin position="57"/>
        <end position="82"/>
    </location>
</feature>
<evidence type="ECO:0000313" key="4">
    <source>
        <dbReference type="Proteomes" id="UP000694844"/>
    </source>
</evidence>
<feature type="region of interest" description="Disordered" evidence="1">
    <location>
        <begin position="93"/>
        <end position="156"/>
    </location>
</feature>
<dbReference type="GeneID" id="111099863"/>
<evidence type="ECO:0000313" key="5">
    <source>
        <dbReference type="RefSeq" id="XP_022287043.1"/>
    </source>
</evidence>
<proteinExistence type="predicted"/>
<feature type="chain" id="PRO_5034303314" evidence="3">
    <location>
        <begin position="19"/>
        <end position="156"/>
    </location>
</feature>